<gene>
    <name evidence="2" type="ORF">B0T26DRAFT_681041</name>
</gene>
<reference evidence="2" key="1">
    <citation type="submission" date="2023-06" db="EMBL/GenBank/DDBJ databases">
        <title>Genome-scale phylogeny and comparative genomics of the fungal order Sordariales.</title>
        <authorList>
            <consortium name="Lawrence Berkeley National Laboratory"/>
            <person name="Hensen N."/>
            <person name="Bonometti L."/>
            <person name="Westerberg I."/>
            <person name="Brannstrom I.O."/>
            <person name="Guillou S."/>
            <person name="Cros-Aarteil S."/>
            <person name="Calhoun S."/>
            <person name="Haridas S."/>
            <person name="Kuo A."/>
            <person name="Mondo S."/>
            <person name="Pangilinan J."/>
            <person name="Riley R."/>
            <person name="LaButti K."/>
            <person name="Andreopoulos B."/>
            <person name="Lipzen A."/>
            <person name="Chen C."/>
            <person name="Yanf M."/>
            <person name="Daum C."/>
            <person name="Ng V."/>
            <person name="Clum A."/>
            <person name="Steindorff A."/>
            <person name="Ohm R."/>
            <person name="Martin F."/>
            <person name="Silar P."/>
            <person name="Natvig D."/>
            <person name="Lalanne C."/>
            <person name="Gautier V."/>
            <person name="Ament-velasquez S.L."/>
            <person name="Kruys A."/>
            <person name="Hutchinson M.I."/>
            <person name="Powell A.J."/>
            <person name="Barry K."/>
            <person name="Miller A.N."/>
            <person name="Grigoriev I.V."/>
            <person name="Debuchy R."/>
            <person name="Gladieux P."/>
            <person name="Thoren M.H."/>
            <person name="Johannesson H."/>
        </authorList>
    </citation>
    <scope>NUCLEOTIDE SEQUENCE</scope>
    <source>
        <strain evidence="2">SMH2392-1A</strain>
    </source>
</reference>
<evidence type="ECO:0000313" key="3">
    <source>
        <dbReference type="Proteomes" id="UP001172101"/>
    </source>
</evidence>
<accession>A0AA40DJS8</accession>
<feature type="region of interest" description="Disordered" evidence="1">
    <location>
        <begin position="80"/>
        <end position="99"/>
    </location>
</feature>
<evidence type="ECO:0000256" key="1">
    <source>
        <dbReference type="SAM" id="MobiDB-lite"/>
    </source>
</evidence>
<sequence length="166" mass="18026">MGLPYGAGGLAPYSSDDPVQLGSTRLASPHFRPESKFSSGIWDGLQGDGDIGSRVGRIMAAQYQYTGCIDTLLGPAELGDNRFSSHSPPNPSHRRHTEYDTPGWRYALDSASSLVVLFASMEAQRVWVAFCGFYSAAVQHVILPRGEGTTDIRQQHTPGEGSRRVK</sequence>
<dbReference type="RefSeq" id="XP_060290216.1">
    <property type="nucleotide sequence ID" value="XM_060440594.1"/>
</dbReference>
<dbReference type="GeneID" id="85323864"/>
<keyword evidence="3" id="KW-1185">Reference proteome</keyword>
<dbReference type="AlphaFoldDB" id="A0AA40DJS8"/>
<protein>
    <submittedName>
        <fullName evidence="2">Uncharacterized protein</fullName>
    </submittedName>
</protein>
<dbReference type="Proteomes" id="UP001172101">
    <property type="component" value="Unassembled WGS sequence"/>
</dbReference>
<comment type="caution">
    <text evidence="2">The sequence shown here is derived from an EMBL/GenBank/DDBJ whole genome shotgun (WGS) entry which is preliminary data.</text>
</comment>
<organism evidence="2 3">
    <name type="scientific">Lasiosphaeria miniovina</name>
    <dbReference type="NCBI Taxonomy" id="1954250"/>
    <lineage>
        <taxon>Eukaryota</taxon>
        <taxon>Fungi</taxon>
        <taxon>Dikarya</taxon>
        <taxon>Ascomycota</taxon>
        <taxon>Pezizomycotina</taxon>
        <taxon>Sordariomycetes</taxon>
        <taxon>Sordariomycetidae</taxon>
        <taxon>Sordariales</taxon>
        <taxon>Lasiosphaeriaceae</taxon>
        <taxon>Lasiosphaeria</taxon>
    </lineage>
</organism>
<proteinExistence type="predicted"/>
<name>A0AA40DJS8_9PEZI</name>
<evidence type="ECO:0000313" key="2">
    <source>
        <dbReference type="EMBL" id="KAK0703357.1"/>
    </source>
</evidence>
<dbReference type="EMBL" id="JAUIRO010000008">
    <property type="protein sequence ID" value="KAK0703357.1"/>
    <property type="molecule type" value="Genomic_DNA"/>
</dbReference>